<proteinExistence type="predicted"/>
<dbReference type="Proteomes" id="UP001229862">
    <property type="component" value="Chromosome"/>
</dbReference>
<accession>A0AA51QW65</accession>
<organism evidence="4">
    <name type="scientific">Thiothrix subterranea</name>
    <dbReference type="NCBI Taxonomy" id="2735563"/>
    <lineage>
        <taxon>Bacteria</taxon>
        <taxon>Pseudomonadati</taxon>
        <taxon>Pseudomonadota</taxon>
        <taxon>Gammaproteobacteria</taxon>
        <taxon>Thiotrichales</taxon>
        <taxon>Thiotrichaceae</taxon>
        <taxon>Thiothrix</taxon>
    </lineage>
</organism>
<dbReference type="Proteomes" id="UP001223336">
    <property type="component" value="Unassembled WGS sequence"/>
</dbReference>
<reference evidence="4 5" key="1">
    <citation type="submission" date="2023-08" db="EMBL/GenBank/DDBJ databases">
        <title>New molecular markers tilS and rpoB for phylogenetic and monitoring studies of the genus Thiothrix biodiversity.</title>
        <authorList>
            <person name="Ravin N.V."/>
            <person name="Smolyakov D."/>
            <person name="Markov N.D."/>
            <person name="Beletsky A.V."/>
            <person name="Mardanov A.V."/>
            <person name="Rudenko T.S."/>
            <person name="Grabovich M.Y."/>
        </authorList>
    </citation>
    <scope>NUCLEOTIDE SEQUENCE</scope>
    <source>
        <strain evidence="4">DNT52</strain>
        <strain evidence="3 5">H33</strain>
    </source>
</reference>
<keyword evidence="2" id="KW-1133">Transmembrane helix</keyword>
<name>A0AA51QW65_9GAMM</name>
<dbReference type="EMBL" id="JAVFKN010000056">
    <property type="protein sequence ID" value="MDQ5770994.1"/>
    <property type="molecule type" value="Genomic_DNA"/>
</dbReference>
<sequence length="64" mass="6990">MSKHIKYVYLQPGQVPPQAKPQPKHKQPAPAPQPKPQKPPVMDGLAWIMLLAVAVLWAVVGAMS</sequence>
<evidence type="ECO:0000313" key="4">
    <source>
        <dbReference type="EMBL" id="WML85778.1"/>
    </source>
</evidence>
<evidence type="ECO:0000256" key="2">
    <source>
        <dbReference type="SAM" id="Phobius"/>
    </source>
</evidence>
<gene>
    <name evidence="3" type="ORF">RCC75_20895</name>
    <name evidence="4" type="ORF">RCG00_15915</name>
</gene>
<evidence type="ECO:0000313" key="5">
    <source>
        <dbReference type="Proteomes" id="UP001223336"/>
    </source>
</evidence>
<keyword evidence="2" id="KW-0472">Membrane</keyword>
<evidence type="ECO:0000256" key="1">
    <source>
        <dbReference type="SAM" id="MobiDB-lite"/>
    </source>
</evidence>
<feature type="region of interest" description="Disordered" evidence="1">
    <location>
        <begin position="10"/>
        <end position="38"/>
    </location>
</feature>
<dbReference type="AlphaFoldDB" id="A0AA51QW65"/>
<evidence type="ECO:0000313" key="3">
    <source>
        <dbReference type="EMBL" id="MDQ5770994.1"/>
    </source>
</evidence>
<feature type="transmembrane region" description="Helical" evidence="2">
    <location>
        <begin position="44"/>
        <end position="63"/>
    </location>
</feature>
<feature type="compositionally biased region" description="Pro residues" evidence="1">
    <location>
        <begin position="29"/>
        <end position="38"/>
    </location>
</feature>
<keyword evidence="5" id="KW-1185">Reference proteome</keyword>
<dbReference type="EMBL" id="CP133217">
    <property type="protein sequence ID" value="WML85778.1"/>
    <property type="molecule type" value="Genomic_DNA"/>
</dbReference>
<keyword evidence="2" id="KW-0812">Transmembrane</keyword>
<protein>
    <submittedName>
        <fullName evidence="4">Uncharacterized protein</fullName>
    </submittedName>
</protein>
<dbReference type="RefSeq" id="WP_308136641.1">
    <property type="nucleotide sequence ID" value="NZ_CP133197.1"/>
</dbReference>